<evidence type="ECO:0000313" key="5">
    <source>
        <dbReference type="EMBL" id="MCK8780132.1"/>
    </source>
</evidence>
<keyword evidence="6" id="KW-1185">Reference proteome</keyword>
<dbReference type="Proteomes" id="UP001202827">
    <property type="component" value="Unassembled WGS sequence"/>
</dbReference>
<evidence type="ECO:0000256" key="1">
    <source>
        <dbReference type="ARBA" id="ARBA00022676"/>
    </source>
</evidence>
<dbReference type="RefSeq" id="WP_248682814.1">
    <property type="nucleotide sequence ID" value="NZ_JALPRY010000010.1"/>
</dbReference>
<keyword evidence="2" id="KW-0808">Transferase</keyword>
<evidence type="ECO:0000256" key="2">
    <source>
        <dbReference type="ARBA" id="ARBA00022679"/>
    </source>
</evidence>
<gene>
    <name evidence="5" type="ORF">M0654_09065</name>
</gene>
<dbReference type="InterPro" id="IPR007657">
    <property type="entry name" value="Glycosyltransferase_61"/>
</dbReference>
<keyword evidence="3" id="KW-0325">Glycoprotein</keyword>
<dbReference type="EMBL" id="JALPRY010000010">
    <property type="protein sequence ID" value="MCK8780132.1"/>
    <property type="molecule type" value="Genomic_DNA"/>
</dbReference>
<protein>
    <submittedName>
        <fullName evidence="5">Glycosyltransferase family 61 protein</fullName>
    </submittedName>
</protein>
<evidence type="ECO:0000313" key="6">
    <source>
        <dbReference type="Proteomes" id="UP001202827"/>
    </source>
</evidence>
<sequence>MQSICIDKVVVPAWNPAVHVSDDVGEDESLRNFLKTAPLAYETPEIVFSDLGTTVVTGSAFTVKSEKMGVVQDSFYLIPKLSWEQTLRVDATVSRYDGDMPALVIGNMASDNYYHWNFQCLASLLLFRQFAPWKEFVTVMPALNSWQSQTLSMIDFEGERFELDKTDIFFCGKGFRSNLTGGEFAFAPHVLVTSQFEDIAQAVDVPSERGRKIYASRLDAGSTRRILNEDAVCELMASYGFEIITPGKLTVEEQITTFRDADVIVGAHGAGMTNLLFSQASKGPRVVELFQSHYVNACYARICQAKGLDYTAIVSPGGLLLDENEPRPTSVSVNDLVCLADLGVIESVIAKL</sequence>
<organism evidence="5 6">
    <name type="scientific">Neorhizobium turbinariae</name>
    <dbReference type="NCBI Taxonomy" id="2937795"/>
    <lineage>
        <taxon>Bacteria</taxon>
        <taxon>Pseudomonadati</taxon>
        <taxon>Pseudomonadota</taxon>
        <taxon>Alphaproteobacteria</taxon>
        <taxon>Hyphomicrobiales</taxon>
        <taxon>Rhizobiaceae</taxon>
        <taxon>Rhizobium/Agrobacterium group</taxon>
        <taxon>Neorhizobium</taxon>
    </lineage>
</organism>
<dbReference type="InterPro" id="IPR049625">
    <property type="entry name" value="Glyco_transf_61_cat"/>
</dbReference>
<evidence type="ECO:0000256" key="3">
    <source>
        <dbReference type="ARBA" id="ARBA00023180"/>
    </source>
</evidence>
<accession>A0ABT0IQG5</accession>
<evidence type="ECO:0000259" key="4">
    <source>
        <dbReference type="Pfam" id="PF04577"/>
    </source>
</evidence>
<dbReference type="Pfam" id="PF04577">
    <property type="entry name" value="Glyco_transf_61"/>
    <property type="match status" value="1"/>
</dbReference>
<reference evidence="5 6" key="1">
    <citation type="submission" date="2022-04" db="EMBL/GenBank/DDBJ databases">
        <title>Rhizobium coralii sp. nov., isolated from coral Turbinaria peltata.</title>
        <authorList>
            <person name="Sun H."/>
        </authorList>
    </citation>
    <scope>NUCLEOTIDE SEQUENCE [LARGE SCALE GENOMIC DNA]</scope>
    <source>
        <strain evidence="5 6">NTR19</strain>
    </source>
</reference>
<proteinExistence type="predicted"/>
<name>A0ABT0IQG5_9HYPH</name>
<dbReference type="PANTHER" id="PTHR20961">
    <property type="entry name" value="GLYCOSYLTRANSFERASE"/>
    <property type="match status" value="1"/>
</dbReference>
<keyword evidence="1" id="KW-0328">Glycosyltransferase</keyword>
<comment type="caution">
    <text evidence="5">The sequence shown here is derived from an EMBL/GenBank/DDBJ whole genome shotgun (WGS) entry which is preliminary data.</text>
</comment>
<feature type="domain" description="Glycosyltransferase 61 catalytic" evidence="4">
    <location>
        <begin position="113"/>
        <end position="280"/>
    </location>
</feature>